<protein>
    <recommendedName>
        <fullName evidence="2">non-specific serine/threonine protein kinase</fullName>
        <ecNumber evidence="2">2.7.11.1</ecNumber>
    </recommendedName>
</protein>
<dbReference type="PANTHER" id="PTHR33355:SF1">
    <property type="entry name" value="WALL-ASSOCIATED RECEPTOR KINASE-LIKE 15"/>
    <property type="match status" value="1"/>
</dbReference>
<comment type="subcellular location">
    <subcellularLocation>
        <location evidence="1">Membrane</location>
        <topology evidence="1">Single-pass membrane protein</topology>
    </subcellularLocation>
</comment>
<organism evidence="13">
    <name type="scientific">Eucalyptus grandis</name>
    <name type="common">Flooded gum</name>
    <dbReference type="NCBI Taxonomy" id="71139"/>
    <lineage>
        <taxon>Eukaryota</taxon>
        <taxon>Viridiplantae</taxon>
        <taxon>Streptophyta</taxon>
        <taxon>Embryophyta</taxon>
        <taxon>Tracheophyta</taxon>
        <taxon>Spermatophyta</taxon>
        <taxon>Magnoliopsida</taxon>
        <taxon>eudicotyledons</taxon>
        <taxon>Gunneridae</taxon>
        <taxon>Pentapetalae</taxon>
        <taxon>rosids</taxon>
        <taxon>malvids</taxon>
        <taxon>Myrtales</taxon>
        <taxon>Myrtaceae</taxon>
        <taxon>Myrtoideae</taxon>
        <taxon>Eucalypteae</taxon>
        <taxon>Eucalyptus</taxon>
    </lineage>
</organism>
<keyword evidence="5" id="KW-1133">Transmembrane helix</keyword>
<dbReference type="STRING" id="71139.A0A059AMD5"/>
<keyword evidence="3" id="KW-0812">Transmembrane</keyword>
<evidence type="ECO:0000256" key="7">
    <source>
        <dbReference type="ARBA" id="ARBA00023180"/>
    </source>
</evidence>
<sequence>MEPALLPFIILALLLHLRPAESPNPACRNACGSLTVKYPFGTGYGCGSPRFHPYVTCVHGQDDDTLVLTTHTGSYPVTSISYTTSSLIISPSDMSTCTSMKPSPNLGLDWSGPFELGSSTFVLLHCKSPNTSLTIKDLSICDHGSSNLCASMYACPAILALGLPLFSPTDTCCVYSPANFDSKGELDLQAWECDGYAPVLTLGDYPTDPARWEYGVELKYTQGAFDSNHMDTKCPTCENSGGVCGYDSPSLAFVCVCGGGYNTSTDCHPYNEVQGIIWSSASFPSRMDRWSNLGYSGLVLFAAACSMNQSLRRFFFHVGINS</sequence>
<dbReference type="Gramene" id="KCW54550">
    <property type="protein sequence ID" value="KCW54550"/>
    <property type="gene ID" value="EUGRSUZ_I00510"/>
</dbReference>
<dbReference type="InterPro" id="IPR025287">
    <property type="entry name" value="WAK_GUB"/>
</dbReference>
<evidence type="ECO:0000256" key="3">
    <source>
        <dbReference type="ARBA" id="ARBA00022692"/>
    </source>
</evidence>
<evidence type="ECO:0000259" key="11">
    <source>
        <dbReference type="Pfam" id="PF13947"/>
    </source>
</evidence>
<comment type="catalytic activity">
    <reaction evidence="8">
        <text>L-threonyl-[protein] + ATP = O-phospho-L-threonyl-[protein] + ADP + H(+)</text>
        <dbReference type="Rhea" id="RHEA:46608"/>
        <dbReference type="Rhea" id="RHEA-COMP:11060"/>
        <dbReference type="Rhea" id="RHEA-COMP:11605"/>
        <dbReference type="ChEBI" id="CHEBI:15378"/>
        <dbReference type="ChEBI" id="CHEBI:30013"/>
        <dbReference type="ChEBI" id="CHEBI:30616"/>
        <dbReference type="ChEBI" id="CHEBI:61977"/>
        <dbReference type="ChEBI" id="CHEBI:456216"/>
        <dbReference type="EC" id="2.7.11.1"/>
    </reaction>
</comment>
<dbReference type="PANTHER" id="PTHR33355">
    <property type="entry name" value="WALL-ASSOCIATED RECEPTOR KINASE CARBOXY-TERMINAL PROTEIN-RELATED"/>
    <property type="match status" value="1"/>
</dbReference>
<dbReference type="GO" id="GO:0004674">
    <property type="term" value="F:protein serine/threonine kinase activity"/>
    <property type="evidence" value="ECO:0007669"/>
    <property type="project" value="UniProtKB-KW"/>
</dbReference>
<evidence type="ECO:0000256" key="8">
    <source>
        <dbReference type="ARBA" id="ARBA00047899"/>
    </source>
</evidence>
<evidence type="ECO:0000313" key="13">
    <source>
        <dbReference type="EMBL" id="KCW54550.1"/>
    </source>
</evidence>
<evidence type="ECO:0000256" key="1">
    <source>
        <dbReference type="ARBA" id="ARBA00004167"/>
    </source>
</evidence>
<dbReference type="InParanoid" id="A0A059AMD5"/>
<feature type="signal peptide" evidence="10">
    <location>
        <begin position="1"/>
        <end position="22"/>
    </location>
</feature>
<gene>
    <name evidence="13" type="ORF">EUGRSUZ_I00510</name>
</gene>
<dbReference type="OMA" id="CGSPRFY"/>
<dbReference type="EC" id="2.7.11.1" evidence="2"/>
<reference evidence="13" key="1">
    <citation type="submission" date="2013-07" db="EMBL/GenBank/DDBJ databases">
        <title>The genome of Eucalyptus grandis.</title>
        <authorList>
            <person name="Schmutz J."/>
            <person name="Hayes R."/>
            <person name="Myburg A."/>
            <person name="Tuskan G."/>
            <person name="Grattapaglia D."/>
            <person name="Rokhsar D.S."/>
        </authorList>
    </citation>
    <scope>NUCLEOTIDE SEQUENCE</scope>
    <source>
        <tissue evidence="13">Leaf extractions</tissue>
    </source>
</reference>
<dbReference type="AlphaFoldDB" id="A0A059AMD5"/>
<dbReference type="FunCoup" id="A0A059AMD5">
    <property type="interactions" value="412"/>
</dbReference>
<keyword evidence="6" id="KW-0472">Membrane</keyword>
<evidence type="ECO:0000256" key="2">
    <source>
        <dbReference type="ARBA" id="ARBA00012513"/>
    </source>
</evidence>
<keyword evidence="4 10" id="KW-0732">Signal</keyword>
<name>A0A059AMD5_EUCGR</name>
<feature type="chain" id="PRO_5001567733" description="non-specific serine/threonine protein kinase" evidence="10">
    <location>
        <begin position="23"/>
        <end position="322"/>
    </location>
</feature>
<dbReference type="Pfam" id="PF14380">
    <property type="entry name" value="WAK_assoc"/>
    <property type="match status" value="1"/>
</dbReference>
<comment type="catalytic activity">
    <reaction evidence="9">
        <text>L-seryl-[protein] + ATP = O-phospho-L-seryl-[protein] + ADP + H(+)</text>
        <dbReference type="Rhea" id="RHEA:17989"/>
        <dbReference type="Rhea" id="RHEA-COMP:9863"/>
        <dbReference type="Rhea" id="RHEA-COMP:11604"/>
        <dbReference type="ChEBI" id="CHEBI:15378"/>
        <dbReference type="ChEBI" id="CHEBI:29999"/>
        <dbReference type="ChEBI" id="CHEBI:30616"/>
        <dbReference type="ChEBI" id="CHEBI:83421"/>
        <dbReference type="ChEBI" id="CHEBI:456216"/>
        <dbReference type="EC" id="2.7.11.1"/>
    </reaction>
</comment>
<dbReference type="Pfam" id="PF13947">
    <property type="entry name" value="GUB_WAK_bind"/>
    <property type="match status" value="1"/>
</dbReference>
<dbReference type="eggNOG" id="ENOG502RKM6">
    <property type="taxonomic scope" value="Eukaryota"/>
</dbReference>
<evidence type="ECO:0000256" key="10">
    <source>
        <dbReference type="SAM" id="SignalP"/>
    </source>
</evidence>
<evidence type="ECO:0000259" key="12">
    <source>
        <dbReference type="Pfam" id="PF14380"/>
    </source>
</evidence>
<evidence type="ECO:0000256" key="9">
    <source>
        <dbReference type="ARBA" id="ARBA00048679"/>
    </source>
</evidence>
<dbReference type="EMBL" id="KK198761">
    <property type="protein sequence ID" value="KCW54550.1"/>
    <property type="molecule type" value="Genomic_DNA"/>
</dbReference>
<feature type="domain" description="Wall-associated receptor kinase C-terminal" evidence="12">
    <location>
        <begin position="228"/>
        <end position="259"/>
    </location>
</feature>
<keyword evidence="7" id="KW-0325">Glycoprotein</keyword>
<accession>A0A059AMD5</accession>
<evidence type="ECO:0000256" key="6">
    <source>
        <dbReference type="ARBA" id="ARBA00023136"/>
    </source>
</evidence>
<dbReference type="InterPro" id="IPR032872">
    <property type="entry name" value="WAK_assoc_C"/>
</dbReference>
<evidence type="ECO:0000256" key="4">
    <source>
        <dbReference type="ARBA" id="ARBA00022729"/>
    </source>
</evidence>
<feature type="domain" description="Wall-associated receptor kinase galacturonan-binding" evidence="11">
    <location>
        <begin position="27"/>
        <end position="89"/>
    </location>
</feature>
<dbReference type="GO" id="GO:0030247">
    <property type="term" value="F:polysaccharide binding"/>
    <property type="evidence" value="ECO:0007669"/>
    <property type="project" value="InterPro"/>
</dbReference>
<dbReference type="GO" id="GO:0016020">
    <property type="term" value="C:membrane"/>
    <property type="evidence" value="ECO:0007669"/>
    <property type="project" value="UniProtKB-SubCell"/>
</dbReference>
<proteinExistence type="predicted"/>
<evidence type="ECO:0000256" key="5">
    <source>
        <dbReference type="ARBA" id="ARBA00022989"/>
    </source>
</evidence>